<dbReference type="EMBL" id="MLQR01000036">
    <property type="protein sequence ID" value="OIJ11708.1"/>
    <property type="molecule type" value="Genomic_DNA"/>
</dbReference>
<sequence length="177" mass="20120">MYGASSQRELTDRDFDDITNELVKQSLQLKKLPTKKLRMSLTGGKVSRVNLVFSLNTGLVEKIDSIFSSGREGSPEIEIAAYICKELGLDHTAQSSNPAQFDLNKTWGKLKYHAFRFEGSISLGMVSVIQQLVVVLKSTVWVEKYTLNLLKLILKLKLMDFSKHIVFLKIINRRRTL</sequence>
<comment type="caution">
    <text evidence="1">The sequence shown here is derived from an EMBL/GenBank/DDBJ whole genome shotgun (WGS) entry which is preliminary data.</text>
</comment>
<keyword evidence="2" id="KW-1185">Reference proteome</keyword>
<proteinExistence type="predicted"/>
<dbReference type="RefSeq" id="WP_071310387.1">
    <property type="nucleotide sequence ID" value="NZ_MLQR01000036.1"/>
</dbReference>
<accession>A0A1S2LGS6</accession>
<organism evidence="1 2">
    <name type="scientific">Anaerobacillus alkalilacustris</name>
    <dbReference type="NCBI Taxonomy" id="393763"/>
    <lineage>
        <taxon>Bacteria</taxon>
        <taxon>Bacillati</taxon>
        <taxon>Bacillota</taxon>
        <taxon>Bacilli</taxon>
        <taxon>Bacillales</taxon>
        <taxon>Bacillaceae</taxon>
        <taxon>Anaerobacillus</taxon>
    </lineage>
</organism>
<reference evidence="1 2" key="1">
    <citation type="submission" date="2016-10" db="EMBL/GenBank/DDBJ databases">
        <title>Draft genome sequences of four alkaliphilic bacteria belonging to the Anaerobacillus genus.</title>
        <authorList>
            <person name="Bassil N.M."/>
            <person name="Lloyd J.R."/>
        </authorList>
    </citation>
    <scope>NUCLEOTIDE SEQUENCE [LARGE SCALE GENOMIC DNA]</scope>
    <source>
        <strain evidence="1 2">DSM 18345</strain>
    </source>
</reference>
<evidence type="ECO:0000313" key="1">
    <source>
        <dbReference type="EMBL" id="OIJ11708.1"/>
    </source>
</evidence>
<gene>
    <name evidence="1" type="ORF">BKP37_14785</name>
</gene>
<name>A0A1S2LGS6_9BACI</name>
<dbReference type="AlphaFoldDB" id="A0A1S2LGS6"/>
<evidence type="ECO:0000313" key="2">
    <source>
        <dbReference type="Proteomes" id="UP000179524"/>
    </source>
</evidence>
<protein>
    <submittedName>
        <fullName evidence="1">Uncharacterized protein</fullName>
    </submittedName>
</protein>
<dbReference type="Proteomes" id="UP000179524">
    <property type="component" value="Unassembled WGS sequence"/>
</dbReference>